<dbReference type="Pfam" id="PF00651">
    <property type="entry name" value="BTB"/>
    <property type="match status" value="1"/>
</dbReference>
<accession>A0A4Y9ZUL1</accession>
<sequence>MEPQRPVKRPRNDEDVPQASEAWLDDGNIIIVCGTTGFRVHKSVLALNSAVFKDMLAIGDATPDCNETFEGCVVVRLPDDAHDMVSLYARRGSVIAFETLVSLIKLSTKYAFDELREEVVELIRLMFPTEIEVHDKQAYLATVPSDFDAAIAVKLGITYHIPSIVPLACYYTALQGIEELLDGPRKTLSNGTPMVLSHVAERTCLVFREKLARIITETLDVNKLYSNPWLGCVNCEGITDVERQAIERPYRTLDTDIFRILPFGESSSVDILKNLRDYINRCGSCHGRLTDFDIEVNQQIWDRLPEACGYGDWDAVCQAQTASSSM</sequence>
<dbReference type="EMBL" id="SFCI01000712">
    <property type="protein sequence ID" value="TFY78285.1"/>
    <property type="molecule type" value="Genomic_DNA"/>
</dbReference>
<keyword evidence="3" id="KW-1185">Reference proteome</keyword>
<gene>
    <name evidence="2" type="ORF">EWM64_g5723</name>
</gene>
<proteinExistence type="predicted"/>
<reference evidence="2 3" key="1">
    <citation type="submission" date="2019-02" db="EMBL/GenBank/DDBJ databases">
        <title>Genome sequencing of the rare red list fungi Hericium alpestre (H. flagellum).</title>
        <authorList>
            <person name="Buettner E."/>
            <person name="Kellner H."/>
        </authorList>
    </citation>
    <scope>NUCLEOTIDE SEQUENCE [LARGE SCALE GENOMIC DNA]</scope>
    <source>
        <strain evidence="2 3">DSM 108284</strain>
    </source>
</reference>
<name>A0A4Y9ZUL1_9AGAM</name>
<dbReference type="OrthoDB" id="3217871at2759"/>
<dbReference type="InterPro" id="IPR000210">
    <property type="entry name" value="BTB/POZ_dom"/>
</dbReference>
<evidence type="ECO:0000259" key="1">
    <source>
        <dbReference type="PROSITE" id="PS50097"/>
    </source>
</evidence>
<dbReference type="Proteomes" id="UP000298061">
    <property type="component" value="Unassembled WGS sequence"/>
</dbReference>
<dbReference type="Gene3D" id="3.30.710.10">
    <property type="entry name" value="Potassium Channel Kv1.1, Chain A"/>
    <property type="match status" value="1"/>
</dbReference>
<organism evidence="2 3">
    <name type="scientific">Hericium alpestre</name>
    <dbReference type="NCBI Taxonomy" id="135208"/>
    <lineage>
        <taxon>Eukaryota</taxon>
        <taxon>Fungi</taxon>
        <taxon>Dikarya</taxon>
        <taxon>Basidiomycota</taxon>
        <taxon>Agaricomycotina</taxon>
        <taxon>Agaricomycetes</taxon>
        <taxon>Russulales</taxon>
        <taxon>Hericiaceae</taxon>
        <taxon>Hericium</taxon>
    </lineage>
</organism>
<dbReference type="SUPFAM" id="SSF54695">
    <property type="entry name" value="POZ domain"/>
    <property type="match status" value="1"/>
</dbReference>
<protein>
    <recommendedName>
        <fullName evidence="1">BTB domain-containing protein</fullName>
    </recommendedName>
</protein>
<evidence type="ECO:0000313" key="2">
    <source>
        <dbReference type="EMBL" id="TFY78285.1"/>
    </source>
</evidence>
<feature type="domain" description="BTB" evidence="1">
    <location>
        <begin position="27"/>
        <end position="56"/>
    </location>
</feature>
<dbReference type="CDD" id="cd18186">
    <property type="entry name" value="BTB_POZ_ZBTB_KLHL-like"/>
    <property type="match status" value="1"/>
</dbReference>
<dbReference type="AlphaFoldDB" id="A0A4Y9ZUL1"/>
<evidence type="ECO:0000313" key="3">
    <source>
        <dbReference type="Proteomes" id="UP000298061"/>
    </source>
</evidence>
<comment type="caution">
    <text evidence="2">The sequence shown here is derived from an EMBL/GenBank/DDBJ whole genome shotgun (WGS) entry which is preliminary data.</text>
</comment>
<dbReference type="InterPro" id="IPR011333">
    <property type="entry name" value="SKP1/BTB/POZ_sf"/>
</dbReference>
<dbReference type="PROSITE" id="PS50097">
    <property type="entry name" value="BTB"/>
    <property type="match status" value="1"/>
</dbReference>